<reference evidence="2 3" key="1">
    <citation type="submission" date="2018-03" db="EMBL/GenBank/DDBJ databases">
        <title>Blue discolouration in mozzarella cheese caused by Pseudomonas fluorescens.</title>
        <authorList>
            <person name="Chiesa F."/>
            <person name="Dalmasso A."/>
            <person name="Lomonaco S."/>
        </authorList>
    </citation>
    <scope>NUCLEOTIDE SEQUENCE [LARGE SCALE GENOMIC DNA]</scope>
    <source>
        <strain evidence="2 3">11293</strain>
    </source>
</reference>
<dbReference type="EMBL" id="PVUH01000010">
    <property type="protein sequence ID" value="PRW91928.1"/>
    <property type="molecule type" value="Genomic_DNA"/>
</dbReference>
<accession>A0A2T0I9G8</accession>
<comment type="caution">
    <text evidence="2">The sequence shown here is derived from an EMBL/GenBank/DDBJ whole genome shotgun (WGS) entry which is preliminary data.</text>
</comment>
<sequence>MLLQLEVFSFMSDTFLTRKIKDLSTMKPPRSLYGYIHFMGIDRKEFTDYREWLQYCELYKAMVALQGSDGFEVLAARVIAFVEESRPKAAKTTPSPTQARTPKKKRRMNSKERRRLSEEELHLLSLEAKSKTERFFAKELRRAKPIPSKMIEDWNALPKIGLGIESTMLPLPKTRRDQVTLDAHTTSATHQNTTPHILYVPGWTMAQNED</sequence>
<protein>
    <submittedName>
        <fullName evidence="2">Uncharacterized protein</fullName>
    </submittedName>
</protein>
<evidence type="ECO:0000256" key="1">
    <source>
        <dbReference type="SAM" id="MobiDB-lite"/>
    </source>
</evidence>
<dbReference type="Proteomes" id="UP000239731">
    <property type="component" value="Unassembled WGS sequence"/>
</dbReference>
<proteinExistence type="predicted"/>
<feature type="region of interest" description="Disordered" evidence="1">
    <location>
        <begin position="87"/>
        <end position="116"/>
    </location>
</feature>
<dbReference type="AlphaFoldDB" id="A0A2T0I9G8"/>
<evidence type="ECO:0000313" key="2">
    <source>
        <dbReference type="EMBL" id="PRW91928.1"/>
    </source>
</evidence>
<evidence type="ECO:0000313" key="3">
    <source>
        <dbReference type="Proteomes" id="UP000239731"/>
    </source>
</evidence>
<organism evidence="2 3">
    <name type="scientific">Pseudomonas fluorescens</name>
    <dbReference type="NCBI Taxonomy" id="294"/>
    <lineage>
        <taxon>Bacteria</taxon>
        <taxon>Pseudomonadati</taxon>
        <taxon>Pseudomonadota</taxon>
        <taxon>Gammaproteobacteria</taxon>
        <taxon>Pseudomonadales</taxon>
        <taxon>Pseudomonadaceae</taxon>
        <taxon>Pseudomonas</taxon>
    </lineage>
</organism>
<name>A0A2T0I9G8_PSEFL</name>
<gene>
    <name evidence="2" type="ORF">C7A10_16100</name>
</gene>